<dbReference type="SMART" id="SM00247">
    <property type="entry name" value="XTALbg"/>
    <property type="match status" value="12"/>
</dbReference>
<feature type="domain" description="Beta/gamma crystallin 'Greek key'" evidence="5">
    <location>
        <begin position="602"/>
        <end position="643"/>
    </location>
</feature>
<feature type="domain" description="Beta/gamma crystallin 'Greek key'" evidence="5">
    <location>
        <begin position="868"/>
        <end position="906"/>
    </location>
</feature>
<proteinExistence type="inferred from homology"/>
<dbReference type="GO" id="GO:0007601">
    <property type="term" value="P:visual perception"/>
    <property type="evidence" value="ECO:0007669"/>
    <property type="project" value="TreeGrafter"/>
</dbReference>
<dbReference type="Proteomes" id="UP000518266">
    <property type="component" value="Unassembled WGS sequence"/>
</dbReference>
<feature type="domain" description="Beta/gamma crystallin 'Greek key'" evidence="5">
    <location>
        <begin position="823"/>
        <end position="855"/>
    </location>
</feature>
<dbReference type="Gene3D" id="2.60.20.10">
    <property type="entry name" value="Crystallins"/>
    <property type="match status" value="13"/>
</dbReference>
<feature type="domain" description="Beta/gamma crystallin 'Greek key'" evidence="5">
    <location>
        <begin position="997"/>
        <end position="1041"/>
    </location>
</feature>
<evidence type="ECO:0000256" key="1">
    <source>
        <dbReference type="ARBA" id="ARBA00003689"/>
    </source>
</evidence>
<dbReference type="AlphaFoldDB" id="A0A7J5Y2B5"/>
<sequence length="1137" mass="136627">MGNQYFMKRGEYSDCMSMMGMRDCIKSCRMIPMQHRGQFRMKIYEKENFDGQSHEMMEDCDNIMDRYRMNECQSCNVMDGHWLMYEQPQFRGKMMYMRPGEYRNFRDMGMSGQSTSTANMSNTSMNMRGKITFYEEKNFQGRSYECMNDCSDMTSNLSRSQSCRVESGCFMVYDRNNYMGNQYFMRRGEYSDCMSMMGMREHQQHRGQFRMKIYEKENFGGQSHEMMEDCDNIMDRYRMNECQSCNVMDGHWLMYEQPQFRGKMMYMSPERYQFTSNSTSTANMSNTSMNMRGKITFYEEKNFQGRSYECMDDCSDMSSSLSRSQSCRVENGCFMVYDRNNYMGNQYFMKRGEYSDYMSMMGMRESIKSCRMIPMQHRGQFRMKIYEKDNFGGQSHEMMEDCDNIMDRYRMNECQSCNVMDGHWLMYEQPQFRGKMMYMRPGEYRNFRDMGMSCQSNSTSTANMSNTGMNMRGKITFYEEKNFQGRSYECMNDCSDMSSSLSRSQSCRVESGCFMVYDRNNYMGNQYFMKRGEYSDCMSMMGMRDCIKSCRMIPMQHRGQFRMKIYEKENFGGQSHEMMEDCDNIMDRYRMNECQSCNVMDGHWLMYEQPQFRGKMMYMRPGEYRNFRHGHERQRFMSMRLHQQQHIYSQHEQHQHEHEGQGTFRSPFVIIRNYCLQYHSLMSNLFLTIQIPFFQITFYEEKNFQGRSYECMNDCSDMTSNLSRCQSCRVESGCFMVYDRNNYMGNQYFMRRGEYSDCMSMMGMRENIKSCRMIPMQHRGQFRMKIYEKENFGGQSHEMMEDCDNIMDRYRMNECQSCNVMDGHWLMYEQPQFRGKMMYMRPGEYRNFKDMGMSGQSQHEQHRHEHEGQDTFYEEKNFQGRSYECMNDCSDMSSSLSRSQSCRVESGCFMVYDRNNYMGNQYFMRRGEYSDCMSMMGMRDCIKSCRMIPMQHRGQFRMKIYEKENFGGQSHEMMEDCDNIMDRYRMNECQSCNVMDGHWLMYEQPQFRGKMMYMRPGEYRNFRDMGMSGQSNSTSTANMSNTSMNMRGKVLLEVFLNYCLQYHSLMSNLFLTIQIPFFQITFYEEKNFQGRSYECMNDCSDIRSQSCRVESGCFMVYDRNNYMGNQYFMRGASTPTA</sequence>
<dbReference type="PROSITE" id="PS50915">
    <property type="entry name" value="CRYSTALLIN_BETA_GAMMA"/>
    <property type="match status" value="15"/>
</dbReference>
<gene>
    <name evidence="6" type="ORF">F7725_002421</name>
</gene>
<feature type="domain" description="Beta/gamma crystallin 'Greek key'" evidence="5">
    <location>
        <begin position="512"/>
        <end position="554"/>
    </location>
</feature>
<feature type="domain" description="Beta/gamma crystallin 'Greek key'" evidence="5">
    <location>
        <begin position="422"/>
        <end position="466"/>
    </location>
</feature>
<dbReference type="PANTHER" id="PTHR11818:SF139">
    <property type="entry name" value="CRYSTALLIN, GAMMA M1-RELATED"/>
    <property type="match status" value="1"/>
</dbReference>
<dbReference type="InterPro" id="IPR001064">
    <property type="entry name" value="Beta/gamma_crystallin"/>
</dbReference>
<dbReference type="Pfam" id="PF00030">
    <property type="entry name" value="Crystall"/>
    <property type="match status" value="12"/>
</dbReference>
<evidence type="ECO:0000256" key="2">
    <source>
        <dbReference type="ARBA" id="ARBA00009646"/>
    </source>
</evidence>
<dbReference type="GO" id="GO:0002088">
    <property type="term" value="P:lens development in camera-type eye"/>
    <property type="evidence" value="ECO:0007669"/>
    <property type="project" value="TreeGrafter"/>
</dbReference>
<dbReference type="InterPro" id="IPR050252">
    <property type="entry name" value="Beta/Gamma-Crystallin"/>
</dbReference>
<comment type="caution">
    <text evidence="6">The sequence shown here is derived from an EMBL/GenBank/DDBJ whole genome shotgun (WGS) entry which is preliminary data.</text>
</comment>
<dbReference type="EMBL" id="JAAKFY010000018">
    <property type="protein sequence ID" value="KAF3843572.1"/>
    <property type="molecule type" value="Genomic_DNA"/>
</dbReference>
<evidence type="ECO:0000256" key="4">
    <source>
        <dbReference type="ARBA" id="ARBA00022737"/>
    </source>
</evidence>
<comment type="similarity">
    <text evidence="2">Belongs to the beta/gamma-crystallin family.</text>
</comment>
<dbReference type="OrthoDB" id="8884545at2759"/>
<dbReference type="GO" id="GO:0005212">
    <property type="term" value="F:structural constituent of eye lens"/>
    <property type="evidence" value="ECO:0007669"/>
    <property type="project" value="UniProtKB-KW"/>
</dbReference>
<comment type="function">
    <text evidence="1">Crystallins are the dominant structural components of the vertebrate eye lens.</text>
</comment>
<accession>A0A7J5Y2B5</accession>
<name>A0A7J5Y2B5_DISMA</name>
<reference evidence="6 7" key="1">
    <citation type="submission" date="2020-03" db="EMBL/GenBank/DDBJ databases">
        <title>Dissostichus mawsoni Genome sequencing and assembly.</title>
        <authorList>
            <person name="Park H."/>
        </authorList>
    </citation>
    <scope>NUCLEOTIDE SEQUENCE [LARGE SCALE GENOMIC DNA]</scope>
    <source>
        <strain evidence="6">DM0001</strain>
        <tissue evidence="6">Muscle</tissue>
    </source>
</reference>
<keyword evidence="4" id="KW-0677">Repeat</keyword>
<feature type="domain" description="Beta/gamma crystallin 'Greek key'" evidence="5">
    <location>
        <begin position="250"/>
        <end position="293"/>
    </location>
</feature>
<feature type="domain" description="Beta/gamma crystallin 'Greek key'" evidence="5">
    <location>
        <begin position="733"/>
        <end position="775"/>
    </location>
</feature>
<dbReference type="PRINTS" id="PR01367">
    <property type="entry name" value="BGCRYSTALLIN"/>
</dbReference>
<dbReference type="FunFam" id="2.60.20.10:FF:000001">
    <property type="entry name" value="Crystallin gamma S"/>
    <property type="match status" value="5"/>
</dbReference>
<dbReference type="PANTHER" id="PTHR11818">
    <property type="entry name" value="BETA/GAMMA CRYSTALLIN"/>
    <property type="match status" value="1"/>
</dbReference>
<feature type="domain" description="Beta/gamma crystallin 'Greek key'" evidence="5">
    <location>
        <begin position="332"/>
        <end position="374"/>
    </location>
</feature>
<evidence type="ECO:0000259" key="5">
    <source>
        <dbReference type="PROSITE" id="PS50915"/>
    </source>
</evidence>
<keyword evidence="3" id="KW-0273">Eye lens protein</keyword>
<feature type="domain" description="Beta/gamma crystallin 'Greek key'" evidence="5">
    <location>
        <begin position="473"/>
        <end position="511"/>
    </location>
</feature>
<protein>
    <recommendedName>
        <fullName evidence="5">Beta/gamma crystallin 'Greek key' domain-containing protein</fullName>
    </recommendedName>
</protein>
<evidence type="ECO:0000256" key="3">
    <source>
        <dbReference type="ARBA" id="ARBA00022613"/>
    </source>
</evidence>
<feature type="domain" description="Beta/gamma crystallin 'Greek key'" evidence="5">
    <location>
        <begin position="293"/>
        <end position="331"/>
    </location>
</feature>
<feature type="domain" description="Beta/gamma crystallin 'Greek key'" evidence="5">
    <location>
        <begin position="129"/>
        <end position="167"/>
    </location>
</feature>
<feature type="domain" description="Beta/gamma crystallin 'Greek key'" evidence="5">
    <location>
        <begin position="694"/>
        <end position="732"/>
    </location>
</feature>
<evidence type="ECO:0000313" key="7">
    <source>
        <dbReference type="Proteomes" id="UP000518266"/>
    </source>
</evidence>
<evidence type="ECO:0000313" key="6">
    <source>
        <dbReference type="EMBL" id="KAF3843572.1"/>
    </source>
</evidence>
<dbReference type="FunFam" id="2.60.20.10:FF:000003">
    <property type="entry name" value="Crystallin gamma S"/>
    <property type="match status" value="6"/>
</dbReference>
<dbReference type="InterPro" id="IPR011024">
    <property type="entry name" value="G_crystallin-like"/>
</dbReference>
<feature type="domain" description="Beta/gamma crystallin 'Greek key'" evidence="5">
    <location>
        <begin position="907"/>
        <end position="949"/>
    </location>
</feature>
<organism evidence="6 7">
    <name type="scientific">Dissostichus mawsoni</name>
    <name type="common">Antarctic cod</name>
    <dbReference type="NCBI Taxonomy" id="36200"/>
    <lineage>
        <taxon>Eukaryota</taxon>
        <taxon>Metazoa</taxon>
        <taxon>Chordata</taxon>
        <taxon>Craniata</taxon>
        <taxon>Vertebrata</taxon>
        <taxon>Euteleostomi</taxon>
        <taxon>Actinopterygii</taxon>
        <taxon>Neopterygii</taxon>
        <taxon>Teleostei</taxon>
        <taxon>Neoteleostei</taxon>
        <taxon>Acanthomorphata</taxon>
        <taxon>Eupercaria</taxon>
        <taxon>Perciformes</taxon>
        <taxon>Notothenioidei</taxon>
        <taxon>Nototheniidae</taxon>
        <taxon>Dissostichus</taxon>
    </lineage>
</organism>
<dbReference type="SUPFAM" id="SSF49695">
    <property type="entry name" value="gamma-Crystallin-like"/>
    <property type="match status" value="7"/>
</dbReference>
<keyword evidence="7" id="KW-1185">Reference proteome</keyword>
<feature type="domain" description="Beta/gamma crystallin 'Greek key'" evidence="5">
    <location>
        <begin position="80"/>
        <end position="124"/>
    </location>
</feature>